<dbReference type="InParanoid" id="T1G607"/>
<evidence type="ECO:0000256" key="2">
    <source>
        <dbReference type="ARBA" id="ARBA00023125"/>
    </source>
</evidence>
<keyword evidence="2 5" id="KW-0238">DNA-binding</keyword>
<keyword evidence="10" id="KW-1185">Reference proteome</keyword>
<dbReference type="PROSITE" id="PS00027">
    <property type="entry name" value="HOMEOBOX_1"/>
    <property type="match status" value="1"/>
</dbReference>
<feature type="DNA-binding region" description="Homeobox" evidence="5">
    <location>
        <begin position="3"/>
        <end position="58"/>
    </location>
</feature>
<name>T1G607_HELRO</name>
<dbReference type="InterPro" id="IPR001356">
    <property type="entry name" value="HD"/>
</dbReference>
<comment type="subcellular location">
    <subcellularLocation>
        <location evidence="1 5 6">Nucleus</location>
    </subcellularLocation>
</comment>
<protein>
    <recommendedName>
        <fullName evidence="7">Homeobox domain-containing protein</fullName>
    </recommendedName>
</protein>
<dbReference type="Proteomes" id="UP000015101">
    <property type="component" value="Unassembled WGS sequence"/>
</dbReference>
<accession>T1G607</accession>
<keyword evidence="3 5" id="KW-0371">Homeobox</keyword>
<dbReference type="GO" id="GO:0003677">
    <property type="term" value="F:DNA binding"/>
    <property type="evidence" value="ECO:0007669"/>
    <property type="project" value="UniProtKB-UniRule"/>
</dbReference>
<evidence type="ECO:0000313" key="8">
    <source>
        <dbReference type="EMBL" id="ESN97228.1"/>
    </source>
</evidence>
<reference evidence="9" key="3">
    <citation type="submission" date="2015-06" db="UniProtKB">
        <authorList>
            <consortium name="EnsemblMetazoa"/>
        </authorList>
    </citation>
    <scope>IDENTIFICATION</scope>
</reference>
<dbReference type="SMART" id="SM00389">
    <property type="entry name" value="HOX"/>
    <property type="match status" value="1"/>
</dbReference>
<dbReference type="STRING" id="6412.T1G607"/>
<dbReference type="EMBL" id="AMQM01006405">
    <property type="status" value="NOT_ANNOTATED_CDS"/>
    <property type="molecule type" value="Genomic_DNA"/>
</dbReference>
<gene>
    <name evidence="9" type="primary">20216504</name>
    <name evidence="8" type="ORF">HELRODRAFT_85620</name>
</gene>
<dbReference type="KEGG" id="hro:HELRODRAFT_85620"/>
<dbReference type="GeneID" id="20216504"/>
<organism evidence="9 10">
    <name type="scientific">Helobdella robusta</name>
    <name type="common">Californian leech</name>
    <dbReference type="NCBI Taxonomy" id="6412"/>
    <lineage>
        <taxon>Eukaryota</taxon>
        <taxon>Metazoa</taxon>
        <taxon>Spiralia</taxon>
        <taxon>Lophotrochozoa</taxon>
        <taxon>Annelida</taxon>
        <taxon>Clitellata</taxon>
        <taxon>Hirudinea</taxon>
        <taxon>Rhynchobdellida</taxon>
        <taxon>Glossiphoniidae</taxon>
        <taxon>Helobdella</taxon>
    </lineage>
</organism>
<dbReference type="SUPFAM" id="SSF46689">
    <property type="entry name" value="Homeodomain-like"/>
    <property type="match status" value="1"/>
</dbReference>
<evidence type="ECO:0000313" key="10">
    <source>
        <dbReference type="Proteomes" id="UP000015101"/>
    </source>
</evidence>
<dbReference type="GO" id="GO:0005634">
    <property type="term" value="C:nucleus"/>
    <property type="evidence" value="ECO:0007669"/>
    <property type="project" value="UniProtKB-SubCell"/>
</dbReference>
<evidence type="ECO:0000313" key="9">
    <source>
        <dbReference type="EnsemblMetazoa" id="HelroP85620"/>
    </source>
</evidence>
<dbReference type="PANTHER" id="PTHR24333:SF8">
    <property type="entry name" value="HOMEOBOX PROTEIN CEH-62"/>
    <property type="match status" value="1"/>
</dbReference>
<dbReference type="InterPro" id="IPR009057">
    <property type="entry name" value="Homeodomain-like_sf"/>
</dbReference>
<dbReference type="InterPro" id="IPR017970">
    <property type="entry name" value="Homeobox_CS"/>
</dbReference>
<dbReference type="CDD" id="cd00086">
    <property type="entry name" value="homeodomain"/>
    <property type="match status" value="1"/>
</dbReference>
<evidence type="ECO:0000256" key="4">
    <source>
        <dbReference type="ARBA" id="ARBA00023242"/>
    </source>
</evidence>
<dbReference type="AlphaFoldDB" id="T1G607"/>
<reference evidence="8 10" key="2">
    <citation type="journal article" date="2013" name="Nature">
        <title>Insights into bilaterian evolution from three spiralian genomes.</title>
        <authorList>
            <person name="Simakov O."/>
            <person name="Marletaz F."/>
            <person name="Cho S.J."/>
            <person name="Edsinger-Gonzales E."/>
            <person name="Havlak P."/>
            <person name="Hellsten U."/>
            <person name="Kuo D.H."/>
            <person name="Larsson T."/>
            <person name="Lv J."/>
            <person name="Arendt D."/>
            <person name="Savage R."/>
            <person name="Osoegawa K."/>
            <person name="de Jong P."/>
            <person name="Grimwood J."/>
            <person name="Chapman J.A."/>
            <person name="Shapiro H."/>
            <person name="Aerts A."/>
            <person name="Otillar R.P."/>
            <person name="Terry A.Y."/>
            <person name="Boore J.L."/>
            <person name="Grigoriev I.V."/>
            <person name="Lindberg D.R."/>
            <person name="Seaver E.C."/>
            <person name="Weisblat D.A."/>
            <person name="Putnam N.H."/>
            <person name="Rokhsar D.S."/>
        </authorList>
    </citation>
    <scope>NUCLEOTIDE SEQUENCE</scope>
</reference>
<dbReference type="RefSeq" id="XP_009024621.1">
    <property type="nucleotide sequence ID" value="XM_009026373.1"/>
</dbReference>
<dbReference type="PROSITE" id="PS50071">
    <property type="entry name" value="HOMEOBOX_2"/>
    <property type="match status" value="1"/>
</dbReference>
<dbReference type="OrthoDB" id="6159439at2759"/>
<dbReference type="EMBL" id="KB097417">
    <property type="protein sequence ID" value="ESN97228.1"/>
    <property type="molecule type" value="Genomic_DNA"/>
</dbReference>
<evidence type="ECO:0000256" key="6">
    <source>
        <dbReference type="RuleBase" id="RU000682"/>
    </source>
</evidence>
<dbReference type="PANTHER" id="PTHR24333">
    <property type="entry name" value="HOMEO BOX HB9 LIKE A-RELATED"/>
    <property type="match status" value="1"/>
</dbReference>
<evidence type="ECO:0000256" key="1">
    <source>
        <dbReference type="ARBA" id="ARBA00004123"/>
    </source>
</evidence>
<evidence type="ECO:0000256" key="3">
    <source>
        <dbReference type="ARBA" id="ARBA00023155"/>
    </source>
</evidence>
<feature type="domain" description="Homeobox" evidence="7">
    <location>
        <begin position="1"/>
        <end position="57"/>
    </location>
</feature>
<reference evidence="10" key="1">
    <citation type="submission" date="2012-12" db="EMBL/GenBank/DDBJ databases">
        <authorList>
            <person name="Hellsten U."/>
            <person name="Grimwood J."/>
            <person name="Chapman J.A."/>
            <person name="Shapiro H."/>
            <person name="Aerts A."/>
            <person name="Otillar R.P."/>
            <person name="Terry A.Y."/>
            <person name="Boore J.L."/>
            <person name="Simakov O."/>
            <person name="Marletaz F."/>
            <person name="Cho S.-J."/>
            <person name="Edsinger-Gonzales E."/>
            <person name="Havlak P."/>
            <person name="Kuo D.-H."/>
            <person name="Larsson T."/>
            <person name="Lv J."/>
            <person name="Arendt D."/>
            <person name="Savage R."/>
            <person name="Osoegawa K."/>
            <person name="de Jong P."/>
            <person name="Lindberg D.R."/>
            <person name="Seaver E.C."/>
            <person name="Weisblat D.A."/>
            <person name="Putnam N.H."/>
            <person name="Grigoriev I.V."/>
            <person name="Rokhsar D.S."/>
        </authorList>
    </citation>
    <scope>NUCLEOTIDE SEQUENCE</scope>
</reference>
<proteinExistence type="predicted"/>
<keyword evidence="4 5" id="KW-0539">Nucleus</keyword>
<dbReference type="EnsemblMetazoa" id="HelroT85620">
    <property type="protein sequence ID" value="HelroP85620"/>
    <property type="gene ID" value="HelroG85620"/>
</dbReference>
<evidence type="ECO:0000259" key="7">
    <source>
        <dbReference type="PROSITE" id="PS50071"/>
    </source>
</evidence>
<dbReference type="GO" id="GO:0000981">
    <property type="term" value="F:DNA-binding transcription factor activity, RNA polymerase II-specific"/>
    <property type="evidence" value="ECO:0007669"/>
    <property type="project" value="InterPro"/>
</dbReference>
<dbReference type="eggNOG" id="KOG0844">
    <property type="taxonomic scope" value="Eukaryota"/>
</dbReference>
<evidence type="ECO:0000256" key="5">
    <source>
        <dbReference type="PROSITE-ProRule" id="PRU00108"/>
    </source>
</evidence>
<dbReference type="CTD" id="20216504"/>
<dbReference type="Gene3D" id="1.10.10.60">
    <property type="entry name" value="Homeodomain-like"/>
    <property type="match status" value="1"/>
</dbReference>
<sequence length="60" mass="7178">KQRFSFSEEQVTAMEQQFQKSPYLSRTPRLMLSSTLNIPEVQIKNWFQNRRMKGKKEGTL</sequence>
<dbReference type="InterPro" id="IPR050848">
    <property type="entry name" value="Homeobox_TF"/>
</dbReference>
<dbReference type="Pfam" id="PF00046">
    <property type="entry name" value="Homeodomain"/>
    <property type="match status" value="1"/>
</dbReference>
<dbReference type="HOGENOM" id="CLU_049543_10_0_1"/>